<dbReference type="Pfam" id="PF00249">
    <property type="entry name" value="Myb_DNA-binding"/>
    <property type="match status" value="4"/>
</dbReference>
<accession>A0A812C0E0</accession>
<evidence type="ECO:0000259" key="7">
    <source>
        <dbReference type="PROSITE" id="PS50090"/>
    </source>
</evidence>
<proteinExistence type="predicted"/>
<dbReference type="PROSITE" id="PS50090">
    <property type="entry name" value="MYB_LIKE"/>
    <property type="match status" value="4"/>
</dbReference>
<keyword evidence="3" id="KW-0804">Transcription</keyword>
<evidence type="ECO:0000313" key="10">
    <source>
        <dbReference type="Proteomes" id="UP000597762"/>
    </source>
</evidence>
<dbReference type="CDD" id="cd00167">
    <property type="entry name" value="SANT"/>
    <property type="match status" value="3"/>
</dbReference>
<dbReference type="Gene3D" id="1.10.10.60">
    <property type="entry name" value="Homeodomain-like"/>
    <property type="match status" value="4"/>
</dbReference>
<dbReference type="AlphaFoldDB" id="A0A812C0E0"/>
<dbReference type="InterPro" id="IPR051575">
    <property type="entry name" value="Myb-like_DNA-bd"/>
</dbReference>
<name>A0A812C0E0_ACAPH</name>
<feature type="compositionally biased region" description="Basic residues" evidence="6">
    <location>
        <begin position="974"/>
        <end position="992"/>
    </location>
</feature>
<feature type="domain" description="HTH myb-type" evidence="8">
    <location>
        <begin position="416"/>
        <end position="471"/>
    </location>
</feature>
<feature type="domain" description="HTH myb-type" evidence="8">
    <location>
        <begin position="475"/>
        <end position="522"/>
    </location>
</feature>
<feature type="region of interest" description="Disordered" evidence="6">
    <location>
        <begin position="902"/>
        <end position="993"/>
    </location>
</feature>
<keyword evidence="5" id="KW-0175">Coiled coil</keyword>
<feature type="domain" description="Myb-like" evidence="7">
    <location>
        <begin position="416"/>
        <end position="467"/>
    </location>
</feature>
<evidence type="ECO:0000313" key="9">
    <source>
        <dbReference type="EMBL" id="CAE1248516.1"/>
    </source>
</evidence>
<feature type="domain" description="Myb-like" evidence="7">
    <location>
        <begin position="310"/>
        <end position="362"/>
    </location>
</feature>
<feature type="coiled-coil region" evidence="5">
    <location>
        <begin position="132"/>
        <end position="160"/>
    </location>
</feature>
<evidence type="ECO:0000256" key="4">
    <source>
        <dbReference type="ARBA" id="ARBA00023242"/>
    </source>
</evidence>
<evidence type="ECO:0000256" key="6">
    <source>
        <dbReference type="SAM" id="MobiDB-lite"/>
    </source>
</evidence>
<dbReference type="PANTHER" id="PTHR46621:SF1">
    <property type="entry name" value="SNRNA-ACTIVATING PROTEIN COMPLEX SUBUNIT 4"/>
    <property type="match status" value="1"/>
</dbReference>
<dbReference type="InterPro" id="IPR017930">
    <property type="entry name" value="Myb_dom"/>
</dbReference>
<evidence type="ECO:0000256" key="5">
    <source>
        <dbReference type="SAM" id="Coils"/>
    </source>
</evidence>
<dbReference type="PROSITE" id="PS51294">
    <property type="entry name" value="HTH_MYB"/>
    <property type="match status" value="3"/>
</dbReference>
<comment type="caution">
    <text evidence="9">The sequence shown here is derived from an EMBL/GenBank/DDBJ whole genome shotgun (WGS) entry which is preliminary data.</text>
</comment>
<evidence type="ECO:0000256" key="1">
    <source>
        <dbReference type="ARBA" id="ARBA00023015"/>
    </source>
</evidence>
<evidence type="ECO:0000259" key="8">
    <source>
        <dbReference type="PROSITE" id="PS51294"/>
    </source>
</evidence>
<feature type="coiled-coil region" evidence="5">
    <location>
        <begin position="241"/>
        <end position="268"/>
    </location>
</feature>
<organism evidence="9 10">
    <name type="scientific">Acanthosepion pharaonis</name>
    <name type="common">Pharaoh cuttlefish</name>
    <name type="synonym">Sepia pharaonis</name>
    <dbReference type="NCBI Taxonomy" id="158019"/>
    <lineage>
        <taxon>Eukaryota</taxon>
        <taxon>Metazoa</taxon>
        <taxon>Spiralia</taxon>
        <taxon>Lophotrochozoa</taxon>
        <taxon>Mollusca</taxon>
        <taxon>Cephalopoda</taxon>
        <taxon>Coleoidea</taxon>
        <taxon>Decapodiformes</taxon>
        <taxon>Sepiida</taxon>
        <taxon>Sepiina</taxon>
        <taxon>Sepiidae</taxon>
        <taxon>Acanthosepion</taxon>
    </lineage>
</organism>
<keyword evidence="1" id="KW-0805">Transcription regulation</keyword>
<feature type="domain" description="HTH myb-type" evidence="8">
    <location>
        <begin position="310"/>
        <end position="366"/>
    </location>
</feature>
<feature type="domain" description="Myb-like" evidence="7">
    <location>
        <begin position="468"/>
        <end position="518"/>
    </location>
</feature>
<feature type="compositionally biased region" description="Acidic residues" evidence="6">
    <location>
        <begin position="1"/>
        <end position="41"/>
    </location>
</feature>
<dbReference type="GO" id="GO:0001006">
    <property type="term" value="F:RNA polymerase III type 3 promoter sequence-specific DNA binding"/>
    <property type="evidence" value="ECO:0007669"/>
    <property type="project" value="TreeGrafter"/>
</dbReference>
<keyword evidence="2" id="KW-0238">DNA-binding</keyword>
<dbReference type="GO" id="GO:0042795">
    <property type="term" value="P:snRNA transcription by RNA polymerase II"/>
    <property type="evidence" value="ECO:0007669"/>
    <property type="project" value="TreeGrafter"/>
</dbReference>
<gene>
    <name evidence="9" type="ORF">SPHA_26199</name>
</gene>
<evidence type="ECO:0000256" key="3">
    <source>
        <dbReference type="ARBA" id="ARBA00023163"/>
    </source>
</evidence>
<reference evidence="9" key="1">
    <citation type="submission" date="2021-01" db="EMBL/GenBank/DDBJ databases">
        <authorList>
            <person name="Li R."/>
            <person name="Bekaert M."/>
        </authorList>
    </citation>
    <scope>NUCLEOTIDE SEQUENCE</scope>
    <source>
        <strain evidence="9">Farmed</strain>
    </source>
</reference>
<feature type="compositionally biased region" description="Low complexity" evidence="6">
    <location>
        <begin position="953"/>
        <end position="966"/>
    </location>
</feature>
<dbReference type="InterPro" id="IPR001005">
    <property type="entry name" value="SANT/Myb"/>
</dbReference>
<dbReference type="EMBL" id="CAHIKZ030001001">
    <property type="protein sequence ID" value="CAE1248516.1"/>
    <property type="molecule type" value="Genomic_DNA"/>
</dbReference>
<dbReference type="PANTHER" id="PTHR46621">
    <property type="entry name" value="SNRNA-ACTIVATING PROTEIN COMPLEX SUBUNIT 4"/>
    <property type="match status" value="1"/>
</dbReference>
<keyword evidence="10" id="KW-1185">Reference proteome</keyword>
<sequence length="1053" mass="122539">MQFEVNDEEEEEDDDDDDDDAGGGEDSEDEDSDNEKYEEDLLLALGEGYSEERNDLPDTSNQANATPSKFNLPFLKKSQDNSLCLPADLDILNLNTQLSKWAVPGTPDNTNTNASTCLFLNNIYQTLLVENLTKLRQKLAENQEKQKVLHEKIKESLKNDVNKQRKNVFCIPYFHRKGKTPEPNEHTKILQTWHYDKIDREKQWTNKDHELLIDAIHENAWEMALKPFLQRIEICSVKMAATDDETEKDEFEQKIEDIELELEIAQQQDINEIIMKIDDEKFDWMKISNLTFDGKHSDFSCRLMWKNWLHPRLNKSPWTQTETTKLKELVDLHGCNQWKLIAEELGTNRTPFHCLQHYRRKLDAQVRRDWTEEEDKILKEVIETCRIGDSIPWNQVSFYMEERSADACSKRWSFLNPAIKHGRWTIEEDSLLLAGVNMLGTTNWNRLKHLVPGRTIAQCRERYINCLDPCIKAEAFTYDEDKLLLKFVKEHGYNWATVSAMLPGRTDGACRKQYEKLKKWETQSQYVSKQSDESKTFFIRKFDVKRFADLVEANKTLDDLFPLLPHQNDIETIWKNQQQILKRDLVRQELDRRKGEIFVPRPQLLRKYTNNSLVKLWEDRKKIRQSIEEFIEKQMVKNKDKSPRKRKGYTIISPKLDNLKPNTSVTEMLKIARCITNQPVPEKVSNKKHLCSDVDKRIKNLLYLHWLKEDMKDQPKLTSNKSKANCEEEKYLDKLEGMTLIMTALGMDHKNVTNKVLYGPSSGAFQSASYLTAEELQNFKEEFLLISQDPLCSGNFSGEKTPKVEYTDNVPPNIHTLTAFRLLILERQNLQKSADCFPNFQKKANTYPDELCNNLNPLAEKMERVKQSYWYKTLQVHFRSLFMWPALLSTLSGVQQKLVTSKPCSNAKRKKNKYPLTSRQQKFRKKRKIHHQTDGACHSSNNQIDQIPKPSEESNSSEVTTTATVAQTHEKQIPQKRGKGRPVGSQRRRRRVVTTPALSTTLKSCILSELAMAGKDAPTDCHEECVREELRQLLGSFFVVVLFIAADVNTVKT</sequence>
<dbReference type="Proteomes" id="UP000597762">
    <property type="component" value="Unassembled WGS sequence"/>
</dbReference>
<keyword evidence="4" id="KW-0539">Nucleus</keyword>
<dbReference type="SMART" id="SM00717">
    <property type="entry name" value="SANT"/>
    <property type="match status" value="5"/>
</dbReference>
<feature type="region of interest" description="Disordered" evidence="6">
    <location>
        <begin position="1"/>
        <end position="45"/>
    </location>
</feature>
<dbReference type="InterPro" id="IPR009057">
    <property type="entry name" value="Homeodomain-like_sf"/>
</dbReference>
<feature type="domain" description="Myb-like" evidence="7">
    <location>
        <begin position="367"/>
        <end position="412"/>
    </location>
</feature>
<dbReference type="SUPFAM" id="SSF46689">
    <property type="entry name" value="Homeodomain-like"/>
    <property type="match status" value="3"/>
</dbReference>
<dbReference type="GO" id="GO:0000978">
    <property type="term" value="F:RNA polymerase II cis-regulatory region sequence-specific DNA binding"/>
    <property type="evidence" value="ECO:0007669"/>
    <property type="project" value="TreeGrafter"/>
</dbReference>
<dbReference type="OrthoDB" id="2143914at2759"/>
<dbReference type="GO" id="GO:0042796">
    <property type="term" value="P:snRNA transcription by RNA polymerase III"/>
    <property type="evidence" value="ECO:0007669"/>
    <property type="project" value="TreeGrafter"/>
</dbReference>
<dbReference type="GO" id="GO:0019185">
    <property type="term" value="C:snRNA-activating protein complex"/>
    <property type="evidence" value="ECO:0007669"/>
    <property type="project" value="TreeGrafter"/>
</dbReference>
<evidence type="ECO:0000256" key="2">
    <source>
        <dbReference type="ARBA" id="ARBA00023125"/>
    </source>
</evidence>
<protein>
    <submittedName>
        <fullName evidence="9">SNAPC4</fullName>
    </submittedName>
</protein>
<feature type="compositionally biased region" description="Basic residues" evidence="6">
    <location>
        <begin position="921"/>
        <end position="930"/>
    </location>
</feature>